<comment type="caution">
    <text evidence="3">The sequence shown here is derived from an EMBL/GenBank/DDBJ whole genome shotgun (WGS) entry which is preliminary data.</text>
</comment>
<keyword evidence="2" id="KW-0812">Transmembrane</keyword>
<keyword evidence="2" id="KW-0472">Membrane</keyword>
<feature type="transmembrane region" description="Helical" evidence="2">
    <location>
        <begin position="57"/>
        <end position="81"/>
    </location>
</feature>
<feature type="region of interest" description="Disordered" evidence="1">
    <location>
        <begin position="27"/>
        <end position="51"/>
    </location>
</feature>
<evidence type="ECO:0000256" key="1">
    <source>
        <dbReference type="SAM" id="MobiDB-lite"/>
    </source>
</evidence>
<keyword evidence="4" id="KW-1185">Reference proteome</keyword>
<evidence type="ECO:0000313" key="3">
    <source>
        <dbReference type="EMBL" id="GBP97714.1"/>
    </source>
</evidence>
<evidence type="ECO:0000313" key="4">
    <source>
        <dbReference type="Proteomes" id="UP000299102"/>
    </source>
</evidence>
<sequence length="104" mass="11614">MRSQYIPLRQTKNTYCDCAQTGQKKLPMEEIDNDESSVKKSQTSNGPRSRRSVYHNFAPYVSSFMFYFVPIFGGCRCFIYPSALTNTAPGGPAKCSLIALNVSV</sequence>
<proteinExistence type="predicted"/>
<reference evidence="3 4" key="1">
    <citation type="journal article" date="2019" name="Commun. Biol.">
        <title>The bagworm genome reveals a unique fibroin gene that provides high tensile strength.</title>
        <authorList>
            <person name="Kono N."/>
            <person name="Nakamura H."/>
            <person name="Ohtoshi R."/>
            <person name="Tomita M."/>
            <person name="Numata K."/>
            <person name="Arakawa K."/>
        </authorList>
    </citation>
    <scope>NUCLEOTIDE SEQUENCE [LARGE SCALE GENOMIC DNA]</scope>
</reference>
<evidence type="ECO:0000256" key="2">
    <source>
        <dbReference type="SAM" id="Phobius"/>
    </source>
</evidence>
<accession>A0A4C2AEX5</accession>
<protein>
    <submittedName>
        <fullName evidence="3">Uncharacterized protein</fullName>
    </submittedName>
</protein>
<gene>
    <name evidence="3" type="ORF">EVAR_101205_1</name>
</gene>
<name>A0A4C2AEX5_EUMVA</name>
<keyword evidence="2" id="KW-1133">Transmembrane helix</keyword>
<dbReference type="EMBL" id="BGZK01002991">
    <property type="protein sequence ID" value="GBP97714.1"/>
    <property type="molecule type" value="Genomic_DNA"/>
</dbReference>
<dbReference type="Proteomes" id="UP000299102">
    <property type="component" value="Unassembled WGS sequence"/>
</dbReference>
<dbReference type="AlphaFoldDB" id="A0A4C2AEX5"/>
<organism evidence="3 4">
    <name type="scientific">Eumeta variegata</name>
    <name type="common">Bagworm moth</name>
    <name type="synonym">Eumeta japonica</name>
    <dbReference type="NCBI Taxonomy" id="151549"/>
    <lineage>
        <taxon>Eukaryota</taxon>
        <taxon>Metazoa</taxon>
        <taxon>Ecdysozoa</taxon>
        <taxon>Arthropoda</taxon>
        <taxon>Hexapoda</taxon>
        <taxon>Insecta</taxon>
        <taxon>Pterygota</taxon>
        <taxon>Neoptera</taxon>
        <taxon>Endopterygota</taxon>
        <taxon>Lepidoptera</taxon>
        <taxon>Glossata</taxon>
        <taxon>Ditrysia</taxon>
        <taxon>Tineoidea</taxon>
        <taxon>Psychidae</taxon>
        <taxon>Oiketicinae</taxon>
        <taxon>Eumeta</taxon>
    </lineage>
</organism>